<feature type="signal peptide" evidence="1">
    <location>
        <begin position="1"/>
        <end position="18"/>
    </location>
</feature>
<dbReference type="RefSeq" id="WP_265990887.1">
    <property type="nucleotide sequence ID" value="NZ_CP110973.1"/>
</dbReference>
<dbReference type="InterPro" id="IPR012334">
    <property type="entry name" value="Pectin_lyas_fold"/>
</dbReference>
<protein>
    <recommendedName>
        <fullName evidence="4">Pectate lyase superfamily protein domain-containing protein</fullName>
    </recommendedName>
</protein>
<accession>A0ABW3QEZ4</accession>
<dbReference type="Gene3D" id="2.160.20.10">
    <property type="entry name" value="Single-stranded right-handed beta-helix, Pectin lyase-like"/>
    <property type="match status" value="1"/>
</dbReference>
<evidence type="ECO:0000313" key="3">
    <source>
        <dbReference type="Proteomes" id="UP001597116"/>
    </source>
</evidence>
<dbReference type="SUPFAM" id="SSF51126">
    <property type="entry name" value="Pectin lyase-like"/>
    <property type="match status" value="1"/>
</dbReference>
<dbReference type="EMBL" id="JBHTLP010000011">
    <property type="protein sequence ID" value="MFD1143046.1"/>
    <property type="molecule type" value="Genomic_DNA"/>
</dbReference>
<gene>
    <name evidence="2" type="ORF">ACFQ4C_18105</name>
</gene>
<keyword evidence="3" id="KW-1185">Reference proteome</keyword>
<feature type="chain" id="PRO_5045379192" description="Pectate lyase superfamily protein domain-containing protein" evidence="1">
    <location>
        <begin position="19"/>
        <end position="853"/>
    </location>
</feature>
<evidence type="ECO:0000256" key="1">
    <source>
        <dbReference type="SAM" id="SignalP"/>
    </source>
</evidence>
<comment type="caution">
    <text evidence="2">The sequence shown here is derived from an EMBL/GenBank/DDBJ whole genome shotgun (WGS) entry which is preliminary data.</text>
</comment>
<dbReference type="Proteomes" id="UP001597116">
    <property type="component" value="Unassembled WGS sequence"/>
</dbReference>
<sequence>MRKFLLLLGLLYTQLSVAQIGYKMTGAIKQGQRNVTIVSGPGSATVVGDFDASLPGTINQANTSVAGELPVSNGQNGLHIFDYTKVAKPGEFVHIHGQFDTTATAHFYVNGGTRFSQLLPPVGYVKNKNNLTVQIPVMTPLGEYKLFIKDGSGRSEFVCINQAEGWGMDSKVIYAGTKFMITGDNLTLGDRRPTLRLRDVVSGSYLPATFVAARSNRAATNWKMPLGVTVGRTYELWVSNGYSAETKMAQTVSAVTAPARDYFDIGTGWAAYFPKSLYDNVYNLKTDSRLTTKATGDGVANERSAFLEAMADGAADGGAVLDLGEGTFNLTTSSSNINLNVPDGIVFRGAGRGRTTILYSAASATQYFLSIASGDARVGFVGITFKNTDTGASDLTFSDIEGDNIFFNDCDIQLGLGRTMEVNGAEHFAFIRSRVGQSGSNGIRGPFRLFETSKAVVRDSEIPVTQSWSTYNCRELFIYRNVVMRDIAKPKIDNVIYHSLTLDFCWNSYIGENEFPMINGPSRKSDGSLFQDDGETIICEAGGAKYPNGDTGTITSATATVLTVNSRSGATSFTTDVTEDTWLQITYGKGEGQLVRAVSRTANTITLAEPLKVIPDGTSGYATLPLGLKNVNFYNNNFSNQQRAYFIYFAPYSNVRIYGGLIKNSQGVAIVQIQRYTDNLTTKPKYTPGRNLVVEDVEVDGSTDAVNDGVIGLRCNQEKIPDTWGPQALNSTFRRCSLKNSAPTRFAEKTAIDPFQPSIYAHQQYNRASGAHFNFNSPAKVVLNTSFESCSVQDNVSPSFQLSSGVANTVIAYPIYINSPVYQASQDIKPDLSSGVGGTIGSTNTVVVTAPNN</sequence>
<dbReference type="InterPro" id="IPR011050">
    <property type="entry name" value="Pectin_lyase_fold/virulence"/>
</dbReference>
<name>A0ABW3QEZ4_9BACT</name>
<organism evidence="2 3">
    <name type="scientific">Larkinella insperata</name>
    <dbReference type="NCBI Taxonomy" id="332158"/>
    <lineage>
        <taxon>Bacteria</taxon>
        <taxon>Pseudomonadati</taxon>
        <taxon>Bacteroidota</taxon>
        <taxon>Cytophagia</taxon>
        <taxon>Cytophagales</taxon>
        <taxon>Spirosomataceae</taxon>
        <taxon>Larkinella</taxon>
    </lineage>
</organism>
<keyword evidence="1" id="KW-0732">Signal</keyword>
<evidence type="ECO:0008006" key="4">
    <source>
        <dbReference type="Google" id="ProtNLM"/>
    </source>
</evidence>
<reference evidence="3" key="1">
    <citation type="journal article" date="2019" name="Int. J. Syst. Evol. Microbiol.">
        <title>The Global Catalogue of Microorganisms (GCM) 10K type strain sequencing project: providing services to taxonomists for standard genome sequencing and annotation.</title>
        <authorList>
            <consortium name="The Broad Institute Genomics Platform"/>
            <consortium name="The Broad Institute Genome Sequencing Center for Infectious Disease"/>
            <person name="Wu L."/>
            <person name="Ma J."/>
        </authorList>
    </citation>
    <scope>NUCLEOTIDE SEQUENCE [LARGE SCALE GENOMIC DNA]</scope>
    <source>
        <strain evidence="3">CCUG 55608</strain>
    </source>
</reference>
<evidence type="ECO:0000313" key="2">
    <source>
        <dbReference type="EMBL" id="MFD1143046.1"/>
    </source>
</evidence>
<proteinExistence type="predicted"/>